<feature type="compositionally biased region" description="Basic residues" evidence="3">
    <location>
        <begin position="47"/>
        <end position="59"/>
    </location>
</feature>
<accession>A0A8H6YQQ4</accession>
<evidence type="ECO:0000313" key="5">
    <source>
        <dbReference type="Proteomes" id="UP000620124"/>
    </source>
</evidence>
<dbReference type="Gene3D" id="3.30.420.80">
    <property type="entry name" value="Ribosomal protein S11"/>
    <property type="match status" value="1"/>
</dbReference>
<evidence type="ECO:0000256" key="2">
    <source>
        <dbReference type="ARBA" id="ARBA00023274"/>
    </source>
</evidence>
<dbReference type="GO" id="GO:1990904">
    <property type="term" value="C:ribonucleoprotein complex"/>
    <property type="evidence" value="ECO:0007669"/>
    <property type="project" value="UniProtKB-KW"/>
</dbReference>
<sequence>MLPAQDVAVHCKEVGITVLHIKIRVTGRTGTKTPGPGGQSAPLHPQLRWHLHRPHRGRYPRLDRLHPRKG</sequence>
<proteinExistence type="predicted"/>
<keyword evidence="5" id="KW-1185">Reference proteome</keyword>
<dbReference type="AlphaFoldDB" id="A0A8H6YQQ4"/>
<dbReference type="Proteomes" id="UP000620124">
    <property type="component" value="Unassembled WGS sequence"/>
</dbReference>
<dbReference type="GO" id="GO:0003735">
    <property type="term" value="F:structural constituent of ribosome"/>
    <property type="evidence" value="ECO:0007669"/>
    <property type="project" value="InterPro"/>
</dbReference>
<keyword evidence="1 4" id="KW-0689">Ribosomal protein</keyword>
<reference evidence="4" key="1">
    <citation type="submission" date="2020-05" db="EMBL/GenBank/DDBJ databases">
        <title>Mycena genomes resolve the evolution of fungal bioluminescence.</title>
        <authorList>
            <person name="Tsai I.J."/>
        </authorList>
    </citation>
    <scope>NUCLEOTIDE SEQUENCE</scope>
    <source>
        <strain evidence="4">CCC161011</strain>
    </source>
</reference>
<evidence type="ECO:0000256" key="3">
    <source>
        <dbReference type="SAM" id="MobiDB-lite"/>
    </source>
</evidence>
<dbReference type="GO" id="GO:0005840">
    <property type="term" value="C:ribosome"/>
    <property type="evidence" value="ECO:0007669"/>
    <property type="project" value="UniProtKB-KW"/>
</dbReference>
<keyword evidence="2" id="KW-0687">Ribonucleoprotein</keyword>
<name>A0A8H6YQQ4_9AGAR</name>
<organism evidence="4 5">
    <name type="scientific">Mycena venus</name>
    <dbReference type="NCBI Taxonomy" id="2733690"/>
    <lineage>
        <taxon>Eukaryota</taxon>
        <taxon>Fungi</taxon>
        <taxon>Dikarya</taxon>
        <taxon>Basidiomycota</taxon>
        <taxon>Agaricomycotina</taxon>
        <taxon>Agaricomycetes</taxon>
        <taxon>Agaricomycetidae</taxon>
        <taxon>Agaricales</taxon>
        <taxon>Marasmiineae</taxon>
        <taxon>Mycenaceae</taxon>
        <taxon>Mycena</taxon>
    </lineage>
</organism>
<feature type="compositionally biased region" description="Basic and acidic residues" evidence="3">
    <location>
        <begin position="60"/>
        <end position="70"/>
    </location>
</feature>
<comment type="caution">
    <text evidence="4">The sequence shown here is derived from an EMBL/GenBank/DDBJ whole genome shotgun (WGS) entry which is preliminary data.</text>
</comment>
<dbReference type="GO" id="GO:0006412">
    <property type="term" value="P:translation"/>
    <property type="evidence" value="ECO:0007669"/>
    <property type="project" value="InterPro"/>
</dbReference>
<protein>
    <submittedName>
        <fullName evidence="4">40S ribosomal protein S14</fullName>
    </submittedName>
</protein>
<dbReference type="EMBL" id="JACAZI010000004">
    <property type="protein sequence ID" value="KAF7362809.1"/>
    <property type="molecule type" value="Genomic_DNA"/>
</dbReference>
<gene>
    <name evidence="4" type="ORF">MVEN_00630700</name>
</gene>
<dbReference type="InterPro" id="IPR036967">
    <property type="entry name" value="Ribosomal_uS11_sf"/>
</dbReference>
<evidence type="ECO:0000256" key="1">
    <source>
        <dbReference type="ARBA" id="ARBA00022980"/>
    </source>
</evidence>
<evidence type="ECO:0000313" key="4">
    <source>
        <dbReference type="EMBL" id="KAF7362809.1"/>
    </source>
</evidence>
<feature type="region of interest" description="Disordered" evidence="3">
    <location>
        <begin position="27"/>
        <end position="70"/>
    </location>
</feature>